<sequence>MREDITGVTFGRLTAIRTVLREGSRKHFWLCNCACGNQTVAEESHLKSGHTKSCGCYRRELPRKRQLNLTGRRYGRLLVLGPIVEPDGSMLD</sequence>
<accession>A0A9D2PRA8</accession>
<dbReference type="Proteomes" id="UP000823863">
    <property type="component" value="Unassembled WGS sequence"/>
</dbReference>
<dbReference type="EMBL" id="DWWB01000003">
    <property type="protein sequence ID" value="HJC65206.1"/>
    <property type="molecule type" value="Genomic_DNA"/>
</dbReference>
<comment type="caution">
    <text evidence="1">The sequence shown here is derived from an EMBL/GenBank/DDBJ whole genome shotgun (WGS) entry which is preliminary data.</text>
</comment>
<evidence type="ECO:0000313" key="2">
    <source>
        <dbReference type="Proteomes" id="UP000823863"/>
    </source>
</evidence>
<proteinExistence type="predicted"/>
<protein>
    <submittedName>
        <fullName evidence="1">Uncharacterized protein</fullName>
    </submittedName>
</protein>
<evidence type="ECO:0000313" key="1">
    <source>
        <dbReference type="EMBL" id="HJC65206.1"/>
    </source>
</evidence>
<name>A0A9D2PRA8_9FIRM</name>
<dbReference type="AlphaFoldDB" id="A0A9D2PRA8"/>
<organism evidence="1 2">
    <name type="scientific">Candidatus Enterocloster excrementigallinarum</name>
    <dbReference type="NCBI Taxonomy" id="2838558"/>
    <lineage>
        <taxon>Bacteria</taxon>
        <taxon>Bacillati</taxon>
        <taxon>Bacillota</taxon>
        <taxon>Clostridia</taxon>
        <taxon>Lachnospirales</taxon>
        <taxon>Lachnospiraceae</taxon>
        <taxon>Enterocloster</taxon>
    </lineage>
</organism>
<gene>
    <name evidence="1" type="ORF">H9931_00585</name>
</gene>
<reference evidence="1" key="1">
    <citation type="journal article" date="2021" name="PeerJ">
        <title>Extensive microbial diversity within the chicken gut microbiome revealed by metagenomics and culture.</title>
        <authorList>
            <person name="Gilroy R."/>
            <person name="Ravi A."/>
            <person name="Getino M."/>
            <person name="Pursley I."/>
            <person name="Horton D.L."/>
            <person name="Alikhan N.F."/>
            <person name="Baker D."/>
            <person name="Gharbi K."/>
            <person name="Hall N."/>
            <person name="Watson M."/>
            <person name="Adriaenssens E.M."/>
            <person name="Foster-Nyarko E."/>
            <person name="Jarju S."/>
            <person name="Secka A."/>
            <person name="Antonio M."/>
            <person name="Oren A."/>
            <person name="Chaudhuri R.R."/>
            <person name="La Ragione R."/>
            <person name="Hildebrand F."/>
            <person name="Pallen M.J."/>
        </authorList>
    </citation>
    <scope>NUCLEOTIDE SEQUENCE</scope>
    <source>
        <strain evidence="1">CHK198-12963</strain>
    </source>
</reference>
<reference evidence="1" key="2">
    <citation type="submission" date="2021-04" db="EMBL/GenBank/DDBJ databases">
        <authorList>
            <person name="Gilroy R."/>
        </authorList>
    </citation>
    <scope>NUCLEOTIDE SEQUENCE</scope>
    <source>
        <strain evidence="1">CHK198-12963</strain>
    </source>
</reference>